<sequence>MPKRRQPLSVDSPNSGTDKETPNFLDDSEHEDASFTPTTKALTRKKRKVTGTRNRNVDNASLSQISGSQEPDGYDAPCHSRSTHTIVSPGPMRKALLSWFKTVHDTRGMPWRRAYDPNLGTEERAQRAYEVWVSEIMLQQTQVATVIPYYNRWMEKFPTIRDLADASIDEVNSLWKGLGYYSRASRLLAGAKKAVAEYDGKLPDNAKDMQSKIPGIGRYSAGAICSIAYGERVPVLDGNVHRLLSRVLALHSPPKAKPTLDILWAAAQTMVEIEDRSEGSIGATEKQESDFLSPQYPGDINQALIELGSTVCKINTVADIEDICDVCEPFTEPPGVTAYPMKAERKKAREELDVVHVIEWHSDSSPRDRMFLMVRRPENGLLAGLYDFPTSVDVPMKITVRDQESLTLKILPQIIQGASRISRQKKRNTVGHNPSQPEDLVIAEIQPVGDVVHVFSHIKKTYRIQLVVLEGGVKPPAILENPLLHDERPTKIERKEGRAAKNVNVTTAIDASKPAIWVPLNEVVDTMYDNDSYI</sequence>
<dbReference type="Proteomes" id="UP000664032">
    <property type="component" value="Unassembled WGS sequence"/>
</dbReference>
<protein>
    <submittedName>
        <fullName evidence="1">Adenine DNA glycosylase</fullName>
    </submittedName>
</protein>
<dbReference type="EMBL" id="JAFIQS020000009">
    <property type="protein sequence ID" value="KAH9477783.1"/>
    <property type="molecule type" value="Genomic_DNA"/>
</dbReference>
<keyword evidence="2" id="KW-1185">Reference proteome</keyword>
<organism evidence="1 2">
    <name type="scientific">Psilocybe cubensis</name>
    <name type="common">Psychedelic mushroom</name>
    <name type="synonym">Stropharia cubensis</name>
    <dbReference type="NCBI Taxonomy" id="181762"/>
    <lineage>
        <taxon>Eukaryota</taxon>
        <taxon>Fungi</taxon>
        <taxon>Dikarya</taxon>
        <taxon>Basidiomycota</taxon>
        <taxon>Agaricomycotina</taxon>
        <taxon>Agaricomycetes</taxon>
        <taxon>Agaricomycetidae</taxon>
        <taxon>Agaricales</taxon>
        <taxon>Agaricineae</taxon>
        <taxon>Strophariaceae</taxon>
        <taxon>Psilocybe</taxon>
    </lineage>
</organism>
<reference evidence="1" key="1">
    <citation type="submission" date="2021-10" db="EMBL/GenBank/DDBJ databases">
        <title>Psilocybe cubensis genome.</title>
        <authorList>
            <person name="Mckernan K.J."/>
            <person name="Crawford S."/>
            <person name="Trippe A."/>
            <person name="Kane L.T."/>
            <person name="Mclaughlin S."/>
        </authorList>
    </citation>
    <scope>NUCLEOTIDE SEQUENCE</scope>
    <source>
        <strain evidence="1">MGC-MH-2018</strain>
    </source>
</reference>
<name>A0ACB8GPY1_PSICU</name>
<accession>A0ACB8GPY1</accession>
<comment type="caution">
    <text evidence="1">The sequence shown here is derived from an EMBL/GenBank/DDBJ whole genome shotgun (WGS) entry which is preliminary data.</text>
</comment>
<gene>
    <name evidence="1" type="ORF">JR316_0010012</name>
</gene>
<evidence type="ECO:0000313" key="1">
    <source>
        <dbReference type="EMBL" id="KAH9477783.1"/>
    </source>
</evidence>
<evidence type="ECO:0000313" key="2">
    <source>
        <dbReference type="Proteomes" id="UP000664032"/>
    </source>
</evidence>
<proteinExistence type="predicted"/>